<sequence>MMAGLDEHRVFDAFGLPMSWEESQLDAMITTEDFFPFSNKLEMLLVMLRGSKFHMIDQGTMKFFIYICEVIIREEIKVIPSFETIWNYDFKGVQHNCDEMTDSNSQPFTVVKPSEVIRNVLLNKKYSELIERYPRKQHYFSNQNTGKKWTEEMASPSAMLREDLYFIGDKVKCRIEGEIVPGEIKKFYHKEDGDALFVDVHMHLEYDASQDLFMEIPIVSEEWCTIPLSAIECKIEDSKMENIAILKENAGGRPVIHMPVNVFIDDTSGNKSRKWNPYHLWTVQMAGLPNRYKQQKHYHHFLTVSNKVSIMDIGKPIIDDINDLCRNGKIMFDVLQGREVLVTSQLALVETDNMMAVSACKLKGPAAQQNCRICIVCITFACHSSVNL</sequence>
<organism evidence="1 2">
    <name type="scientific">Mytilus coruscus</name>
    <name type="common">Sea mussel</name>
    <dbReference type="NCBI Taxonomy" id="42192"/>
    <lineage>
        <taxon>Eukaryota</taxon>
        <taxon>Metazoa</taxon>
        <taxon>Spiralia</taxon>
        <taxon>Lophotrochozoa</taxon>
        <taxon>Mollusca</taxon>
        <taxon>Bivalvia</taxon>
        <taxon>Autobranchia</taxon>
        <taxon>Pteriomorphia</taxon>
        <taxon>Mytilida</taxon>
        <taxon>Mytiloidea</taxon>
        <taxon>Mytilidae</taxon>
        <taxon>Mytilinae</taxon>
        <taxon>Mytilus</taxon>
    </lineage>
</organism>
<protein>
    <submittedName>
        <fullName evidence="1">Uncharacterized protein</fullName>
    </submittedName>
</protein>
<dbReference type="OrthoDB" id="6148207at2759"/>
<dbReference type="Proteomes" id="UP000507470">
    <property type="component" value="Unassembled WGS sequence"/>
</dbReference>
<proteinExistence type="predicted"/>
<evidence type="ECO:0000313" key="2">
    <source>
        <dbReference type="Proteomes" id="UP000507470"/>
    </source>
</evidence>
<evidence type="ECO:0000313" key="1">
    <source>
        <dbReference type="EMBL" id="CAC5375471.1"/>
    </source>
</evidence>
<reference evidence="1 2" key="1">
    <citation type="submission" date="2020-06" db="EMBL/GenBank/DDBJ databases">
        <authorList>
            <person name="Li R."/>
            <person name="Bekaert M."/>
        </authorList>
    </citation>
    <scope>NUCLEOTIDE SEQUENCE [LARGE SCALE GENOMIC DNA]</scope>
    <source>
        <strain evidence="2">wild</strain>
    </source>
</reference>
<dbReference type="AlphaFoldDB" id="A0A6J8AXI4"/>
<keyword evidence="2" id="KW-1185">Reference proteome</keyword>
<name>A0A6J8AXI4_MYTCO</name>
<dbReference type="EMBL" id="CACVKT020002154">
    <property type="protein sequence ID" value="CAC5375471.1"/>
    <property type="molecule type" value="Genomic_DNA"/>
</dbReference>
<accession>A0A6J8AXI4</accession>
<gene>
    <name evidence="1" type="ORF">MCOR_12447</name>
</gene>